<reference evidence="4 5" key="1">
    <citation type="journal article" date="2018" name="Nat. Ecol. Evol.">
        <title>Shark genomes provide insights into elasmobranch evolution and the origin of vertebrates.</title>
        <authorList>
            <person name="Hara Y"/>
            <person name="Yamaguchi K"/>
            <person name="Onimaru K"/>
            <person name="Kadota M"/>
            <person name="Koyanagi M"/>
            <person name="Keeley SD"/>
            <person name="Tatsumi K"/>
            <person name="Tanaka K"/>
            <person name="Motone F"/>
            <person name="Kageyama Y"/>
            <person name="Nozu R"/>
            <person name="Adachi N"/>
            <person name="Nishimura O"/>
            <person name="Nakagawa R"/>
            <person name="Tanegashima C"/>
            <person name="Kiyatake I"/>
            <person name="Matsumoto R"/>
            <person name="Murakumo K"/>
            <person name="Nishida K"/>
            <person name="Terakita A"/>
            <person name="Kuratani S"/>
            <person name="Sato K"/>
            <person name="Hyodo S Kuraku.S."/>
        </authorList>
    </citation>
    <scope>NUCLEOTIDE SEQUENCE [LARGE SCALE GENOMIC DNA]</scope>
</reference>
<feature type="signal peptide" evidence="2">
    <location>
        <begin position="1"/>
        <end position="21"/>
    </location>
</feature>
<dbReference type="SUPFAM" id="SSF82671">
    <property type="entry name" value="SEA domain"/>
    <property type="match status" value="1"/>
</dbReference>
<name>A0A401NMM1_SCYTO</name>
<dbReference type="Proteomes" id="UP000288216">
    <property type="component" value="Unassembled WGS sequence"/>
</dbReference>
<feature type="chain" id="PRO_5019413456" description="SEA domain-containing protein" evidence="2">
    <location>
        <begin position="22"/>
        <end position="732"/>
    </location>
</feature>
<keyword evidence="5" id="KW-1185">Reference proteome</keyword>
<keyword evidence="2" id="KW-0732">Signal</keyword>
<feature type="compositionally biased region" description="Polar residues" evidence="1">
    <location>
        <begin position="296"/>
        <end position="314"/>
    </location>
</feature>
<comment type="caution">
    <text evidence="4">The sequence shown here is derived from an EMBL/GenBank/DDBJ whole genome shotgun (WGS) entry which is preliminary data.</text>
</comment>
<evidence type="ECO:0000313" key="5">
    <source>
        <dbReference type="Proteomes" id="UP000288216"/>
    </source>
</evidence>
<dbReference type="Pfam" id="PF00095">
    <property type="entry name" value="WAP"/>
    <property type="match status" value="1"/>
</dbReference>
<proteinExistence type="predicted"/>
<accession>A0A401NMM1</accession>
<dbReference type="InterPro" id="IPR008197">
    <property type="entry name" value="WAP_dom"/>
</dbReference>
<dbReference type="EMBL" id="BFAA01002545">
    <property type="protein sequence ID" value="GCB62087.1"/>
    <property type="molecule type" value="Genomic_DNA"/>
</dbReference>
<dbReference type="Pfam" id="PF00100">
    <property type="entry name" value="Zona_pellucida"/>
    <property type="match status" value="1"/>
</dbReference>
<protein>
    <recommendedName>
        <fullName evidence="3">SEA domain-containing protein</fullName>
    </recommendedName>
</protein>
<feature type="non-terminal residue" evidence="4">
    <location>
        <position position="732"/>
    </location>
</feature>
<sequence length="732" mass="80531">MREIILCIMVTFSITVWNVQTGLTQTAEVSTEEENCTEANGQQPVLAALENVSMSMNSGDCVDHFPIRMFQIGSEETEPELSSEYQAECKIDSRCQGLKLCCTNGTFLKCAPFQNEVGFDYYFGWAKLKVNVSEMDTNHSSWDYLDLLRNTSGWLTAALLTHNTSDANVHVLCPEPTLGDQQDPGLGFMLAVNQNYSLEWLCQGFRNLTTISEYLYDVKLGDSILQTKNTLTVQGQSGDVCNAMQATQSSNVTSVTTVTIRPTMILENVTAENSTTPAGKSNGTDSTDSLWIKSSTTDTPNGTWPVNQSGQRSPTTTILPTQTTVRSEMATDKTAAITMEAALPAFRASVLVTNRNFTQELNSKTSLAYGRLEELFISQLSLLLTEAAEFTFNRTLDLTMLVEGFRKGSVIVDFILLTHSGENVTLAAVKSLLISAVNQSLTSDSGLRMSYGNIEDFDPCENNTCASFCKALSEMYQCTCLNGLNGNWFACPGNKTTPCGGAQAVITNPLVWELEKLIQFLDFENDTGCSFSRNTPDTFGILHVEDLCQNIIAAITDLWLEWKNEVLRLYLEGPNIAVCQFSVTSEQEMTYKIIYSTGGVKGSFLVDYAHLNDDQSASFAKNETLNVTMIRQRRSFTFHENESLNVTVSIQSGLARNPQLFIKSCRAMSSSHVPEGDQLIKDGCPKSEGVSIFHNGDSSLVLLSVEASVAKNVTYLKCELQICAENQCACTH</sequence>
<dbReference type="Gene3D" id="2.60.40.4100">
    <property type="entry name" value="Zona pellucida, ZP-C domain"/>
    <property type="match status" value="1"/>
</dbReference>
<dbReference type="Pfam" id="PF01390">
    <property type="entry name" value="SEA"/>
    <property type="match status" value="1"/>
</dbReference>
<organism evidence="4 5">
    <name type="scientific">Scyliorhinus torazame</name>
    <name type="common">Cloudy catshark</name>
    <name type="synonym">Catulus torazame</name>
    <dbReference type="NCBI Taxonomy" id="75743"/>
    <lineage>
        <taxon>Eukaryota</taxon>
        <taxon>Metazoa</taxon>
        <taxon>Chordata</taxon>
        <taxon>Craniata</taxon>
        <taxon>Vertebrata</taxon>
        <taxon>Chondrichthyes</taxon>
        <taxon>Elasmobranchii</taxon>
        <taxon>Galeomorphii</taxon>
        <taxon>Galeoidea</taxon>
        <taxon>Carcharhiniformes</taxon>
        <taxon>Scyliorhinidae</taxon>
        <taxon>Scyliorhinus</taxon>
    </lineage>
</organism>
<dbReference type="PROSITE" id="PS50024">
    <property type="entry name" value="SEA"/>
    <property type="match status" value="1"/>
</dbReference>
<evidence type="ECO:0000313" key="4">
    <source>
        <dbReference type="EMBL" id="GCB62087.1"/>
    </source>
</evidence>
<dbReference type="InterPro" id="IPR055355">
    <property type="entry name" value="ZP-C"/>
</dbReference>
<dbReference type="InterPro" id="IPR000082">
    <property type="entry name" value="SEA_dom"/>
</dbReference>
<dbReference type="AlphaFoldDB" id="A0A401NMM1"/>
<dbReference type="InterPro" id="IPR036364">
    <property type="entry name" value="SEA_dom_sf"/>
</dbReference>
<dbReference type="OrthoDB" id="10040649at2759"/>
<evidence type="ECO:0000259" key="3">
    <source>
        <dbReference type="PROSITE" id="PS50024"/>
    </source>
</evidence>
<evidence type="ECO:0000256" key="2">
    <source>
        <dbReference type="SAM" id="SignalP"/>
    </source>
</evidence>
<feature type="region of interest" description="Disordered" evidence="1">
    <location>
        <begin position="296"/>
        <end position="316"/>
    </location>
</feature>
<evidence type="ECO:0000256" key="1">
    <source>
        <dbReference type="SAM" id="MobiDB-lite"/>
    </source>
</evidence>
<feature type="domain" description="SEA" evidence="3">
    <location>
        <begin position="342"/>
        <end position="459"/>
    </location>
</feature>
<dbReference type="InterPro" id="IPR042235">
    <property type="entry name" value="ZP-C_dom"/>
</dbReference>
<gene>
    <name evidence="4" type="ORF">scyTo_0007161</name>
</gene>